<dbReference type="EMBL" id="CP071796">
    <property type="protein sequence ID" value="QTD47491.1"/>
    <property type="molecule type" value="Genomic_DNA"/>
</dbReference>
<dbReference type="Proteomes" id="UP000663903">
    <property type="component" value="Chromosome"/>
</dbReference>
<reference evidence="2" key="1">
    <citation type="submission" date="2021-03" db="EMBL/GenBank/DDBJ databases">
        <title>Ottowia sp. 27C isolated from the cloaca of a Giant Asian pond turtle (Heosemys grandis).</title>
        <authorList>
            <person name="Spergser J."/>
            <person name="Busse H.-J."/>
        </authorList>
    </citation>
    <scope>NUCLEOTIDE SEQUENCE</scope>
    <source>
        <strain evidence="2">27C</strain>
    </source>
</reference>
<dbReference type="InterPro" id="IPR012312">
    <property type="entry name" value="Hemerythrin-like"/>
</dbReference>
<evidence type="ECO:0000259" key="1">
    <source>
        <dbReference type="Pfam" id="PF01814"/>
    </source>
</evidence>
<evidence type="ECO:0000313" key="3">
    <source>
        <dbReference type="Proteomes" id="UP000663903"/>
    </source>
</evidence>
<sequence>MFDFLDHSHQQLQRQLGVLKRLARQLAQDELTARERDELRQVIAWFNTDARQHHLDEEKHVFPALLESSDEHVVHTTRRLRQDHGWIEENWLELAPSLEAAAGGYSWFDRDTLAHGVAVFEQLCLDHLVLEESLAYPEARERIHPADLERAGVEMARRRAEREARSAKR</sequence>
<name>A0A975H5K7_9BURK</name>
<proteinExistence type="predicted"/>
<gene>
    <name evidence="2" type="ORF">J1M35_19135</name>
</gene>
<evidence type="ECO:0000313" key="2">
    <source>
        <dbReference type="EMBL" id="QTD47491.1"/>
    </source>
</evidence>
<organism evidence="2 3">
    <name type="scientific">Ottowia testudinis</name>
    <dbReference type="NCBI Taxonomy" id="2816950"/>
    <lineage>
        <taxon>Bacteria</taxon>
        <taxon>Pseudomonadati</taxon>
        <taxon>Pseudomonadota</taxon>
        <taxon>Betaproteobacteria</taxon>
        <taxon>Burkholderiales</taxon>
        <taxon>Comamonadaceae</taxon>
        <taxon>Ottowia</taxon>
    </lineage>
</organism>
<accession>A0A975H5K7</accession>
<protein>
    <submittedName>
        <fullName evidence="2">Hemerythrin domain-containing protein</fullName>
    </submittedName>
</protein>
<feature type="domain" description="Hemerythrin-like" evidence="1">
    <location>
        <begin position="2"/>
        <end position="138"/>
    </location>
</feature>
<dbReference type="Pfam" id="PF01814">
    <property type="entry name" value="Hemerythrin"/>
    <property type="match status" value="1"/>
</dbReference>
<dbReference type="KEGG" id="otd:J1M35_19135"/>
<dbReference type="Gene3D" id="1.20.120.520">
    <property type="entry name" value="nmb1532 protein domain like"/>
    <property type="match status" value="1"/>
</dbReference>
<dbReference type="AlphaFoldDB" id="A0A975H5K7"/>
<keyword evidence="3" id="KW-1185">Reference proteome</keyword>